<evidence type="ECO:0000256" key="1">
    <source>
        <dbReference type="SAM" id="Phobius"/>
    </source>
</evidence>
<dbReference type="EMBL" id="JAAATY010000002">
    <property type="protein sequence ID" value="NRN64076.1"/>
    <property type="molecule type" value="Genomic_DNA"/>
</dbReference>
<protein>
    <submittedName>
        <fullName evidence="3">DUF4328 domain-containing protein</fullName>
    </submittedName>
</protein>
<dbReference type="InterPro" id="IPR025565">
    <property type="entry name" value="DUF4328"/>
</dbReference>
<keyword evidence="1" id="KW-0812">Transmembrane</keyword>
<comment type="caution">
    <text evidence="3">The sequence shown here is derived from an EMBL/GenBank/DDBJ whole genome shotgun (WGS) entry which is preliminary data.</text>
</comment>
<evidence type="ECO:0000313" key="4">
    <source>
        <dbReference type="Proteomes" id="UP000763557"/>
    </source>
</evidence>
<keyword evidence="1" id="KW-1133">Transmembrane helix</keyword>
<evidence type="ECO:0000259" key="2">
    <source>
        <dbReference type="Pfam" id="PF14219"/>
    </source>
</evidence>
<gene>
    <name evidence="3" type="ORF">GC106_12820</name>
</gene>
<reference evidence="3 4" key="1">
    <citation type="submission" date="2020-01" db="EMBL/GenBank/DDBJ databases">
        <title>Kibdelosporangium persica a novel Actinomycetes from a hot desert in Iran.</title>
        <authorList>
            <person name="Safaei N."/>
            <person name="Zaburannyi N."/>
            <person name="Mueller R."/>
            <person name="Wink J."/>
        </authorList>
    </citation>
    <scope>NUCLEOTIDE SEQUENCE [LARGE SCALE GENOMIC DNA]</scope>
    <source>
        <strain evidence="3 4">4NS15</strain>
    </source>
</reference>
<dbReference type="Proteomes" id="UP000763557">
    <property type="component" value="Unassembled WGS sequence"/>
</dbReference>
<evidence type="ECO:0000313" key="3">
    <source>
        <dbReference type="EMBL" id="NRN64076.1"/>
    </source>
</evidence>
<sequence length="246" mass="26363">MPGALQETPAAVDRVRSIAKHTVAMLWLLAGLAVLAAAAEVWRYVLLLQSRFGALSSGVVSTSDTFVYTGSILALAVGAIAVALTIWWLYVARMAAAEASGFRPGRTNKQFFLGMLIPGVNLAVAGSVFAEIEHAAERGDPNDRPTPSRLVKWWWGIWIADALFMGFTFAWRFRDGVQAQADGVVLAAVTDLLGAALAVLTILLIRKLVALLAPIDTVSLRPMRVLKVVDAPAPPLRATRAFGSSR</sequence>
<feature type="transmembrane region" description="Helical" evidence="1">
    <location>
        <begin position="111"/>
        <end position="132"/>
    </location>
</feature>
<feature type="transmembrane region" description="Helical" evidence="1">
    <location>
        <begin position="152"/>
        <end position="171"/>
    </location>
</feature>
<keyword evidence="4" id="KW-1185">Reference proteome</keyword>
<name>A0ABX2EYE7_9PSEU</name>
<feature type="transmembrane region" description="Helical" evidence="1">
    <location>
        <begin position="24"/>
        <end position="45"/>
    </location>
</feature>
<proteinExistence type="predicted"/>
<keyword evidence="1" id="KW-0472">Membrane</keyword>
<feature type="transmembrane region" description="Helical" evidence="1">
    <location>
        <begin position="183"/>
        <end position="205"/>
    </location>
</feature>
<feature type="domain" description="DUF4328" evidence="2">
    <location>
        <begin position="54"/>
        <end position="208"/>
    </location>
</feature>
<accession>A0ABX2EYE7</accession>
<feature type="transmembrane region" description="Helical" evidence="1">
    <location>
        <begin position="65"/>
        <end position="90"/>
    </location>
</feature>
<dbReference type="Pfam" id="PF14219">
    <property type="entry name" value="DUF4328"/>
    <property type="match status" value="1"/>
</dbReference>
<organism evidence="3 4">
    <name type="scientific">Kibdelosporangium persicum</name>
    <dbReference type="NCBI Taxonomy" id="2698649"/>
    <lineage>
        <taxon>Bacteria</taxon>
        <taxon>Bacillati</taxon>
        <taxon>Actinomycetota</taxon>
        <taxon>Actinomycetes</taxon>
        <taxon>Pseudonocardiales</taxon>
        <taxon>Pseudonocardiaceae</taxon>
        <taxon>Kibdelosporangium</taxon>
    </lineage>
</organism>